<proteinExistence type="predicted"/>
<dbReference type="PROSITE" id="PS51077">
    <property type="entry name" value="HTH_ICLR"/>
    <property type="match status" value="1"/>
</dbReference>
<dbReference type="RefSeq" id="WP_108920446.1">
    <property type="nucleotide sequence ID" value="NZ_BFCH01000002.1"/>
</dbReference>
<dbReference type="EMBL" id="BFCH01000002">
    <property type="protein sequence ID" value="GBG36254.1"/>
    <property type="molecule type" value="Genomic_DNA"/>
</dbReference>
<dbReference type="Gene3D" id="1.10.10.10">
    <property type="entry name" value="Winged helix-like DNA-binding domain superfamily/Winged helix DNA-binding domain"/>
    <property type="match status" value="1"/>
</dbReference>
<dbReference type="EMBL" id="BQYH01000046">
    <property type="protein sequence ID" value="GKU74437.1"/>
    <property type="molecule type" value="Genomic_DNA"/>
</dbReference>
<sequence>MVGDGNVAKVPCGRGVLEGAFTLLNVLSQADNGLGLTELSRETGLAKTTVYRLVEQLVKVGAAQSIDHRYFIGPTVARLGRRWQPDPQLRNAAYGPIRSLAETANTAAAAYVLCEERVQLVTAAAARGRFWLPPSDLDAESLPGTAVARVLLATAGDNGASSGQCGSSWHQRLQSDLRDWRPFVTDDQDTTEGIRWLAAPIWRSDDRCAAAVSALVVGPVLPSGLKDLVVLAAKDISQRLHLEATRGVQSAG</sequence>
<gene>
    <name evidence="4" type="ORF">MmonteBS_06260</name>
    <name evidence="5" type="ORF">NJB18185_42080</name>
</gene>
<dbReference type="Pfam" id="PF09339">
    <property type="entry name" value="HTH_IclR"/>
    <property type="match status" value="1"/>
</dbReference>
<evidence type="ECO:0000256" key="2">
    <source>
        <dbReference type="ARBA" id="ARBA00023163"/>
    </source>
</evidence>
<evidence type="ECO:0000313" key="7">
    <source>
        <dbReference type="Proteomes" id="UP001139505"/>
    </source>
</evidence>
<accession>A0AA37UW05</accession>
<keyword evidence="6" id="KW-1185">Reference proteome</keyword>
<reference evidence="6" key="2">
    <citation type="submission" date="2018-04" db="EMBL/GenBank/DDBJ databases">
        <title>Draft genome sequence of Mycobacterium montefiorense isolated from Japanese black salamander.</title>
        <authorList>
            <person name="Fukano H."/>
            <person name="Yoshida M."/>
            <person name="Shimizu A."/>
            <person name="Iwao H."/>
            <person name="Kurata O."/>
            <person name="Katayama Y."/>
            <person name="Omatsu T."/>
            <person name="Mizutani T."/>
            <person name="Wada S."/>
            <person name="Hoshino Y."/>
        </authorList>
    </citation>
    <scope>NUCLEOTIDE SEQUENCE [LARGE SCALE GENOMIC DNA]</scope>
    <source>
        <strain evidence="6">BS</strain>
    </source>
</reference>
<dbReference type="Proteomes" id="UP001139505">
    <property type="component" value="Unassembled WGS sequence"/>
</dbReference>
<keyword evidence="1" id="KW-0805">Transcription regulation</keyword>
<comment type="caution">
    <text evidence="5">The sequence shown here is derived from an EMBL/GenBank/DDBJ whole genome shotgun (WGS) entry which is preliminary data.</text>
</comment>
<evidence type="ECO:0000313" key="5">
    <source>
        <dbReference type="EMBL" id="GKU74437.1"/>
    </source>
</evidence>
<dbReference type="GO" id="GO:0045892">
    <property type="term" value="P:negative regulation of DNA-templated transcription"/>
    <property type="evidence" value="ECO:0007669"/>
    <property type="project" value="TreeGrafter"/>
</dbReference>
<evidence type="ECO:0000259" key="3">
    <source>
        <dbReference type="PROSITE" id="PS51077"/>
    </source>
</evidence>
<dbReference type="SUPFAM" id="SSF46785">
    <property type="entry name" value="Winged helix' DNA-binding domain"/>
    <property type="match status" value="1"/>
</dbReference>
<dbReference type="InterPro" id="IPR005471">
    <property type="entry name" value="Tscrpt_reg_IclR_N"/>
</dbReference>
<dbReference type="InterPro" id="IPR029016">
    <property type="entry name" value="GAF-like_dom_sf"/>
</dbReference>
<dbReference type="GO" id="GO:0003700">
    <property type="term" value="F:DNA-binding transcription factor activity"/>
    <property type="evidence" value="ECO:0007669"/>
    <property type="project" value="TreeGrafter"/>
</dbReference>
<reference evidence="5" key="3">
    <citation type="journal article" date="2022" name="Microbiol. Resour. Announc.">
        <title>Draft Genome Sequences of Eight Mycobacterium montefiorense Strains Isolated from Salamanders in Captivity.</title>
        <authorList>
            <person name="Komine T."/>
            <person name="Ihara H."/>
            <person name="Fukano H."/>
            <person name="Hoshino Y."/>
            <person name="Kurata O."/>
            <person name="Wada S."/>
        </authorList>
    </citation>
    <scope>NUCLEOTIDE SEQUENCE</scope>
    <source>
        <strain evidence="5">NJB18185</strain>
    </source>
</reference>
<organism evidence="5 7">
    <name type="scientific">Mycobacterium montefiorense</name>
    <dbReference type="NCBI Taxonomy" id="154654"/>
    <lineage>
        <taxon>Bacteria</taxon>
        <taxon>Bacillati</taxon>
        <taxon>Actinomycetota</taxon>
        <taxon>Actinomycetes</taxon>
        <taxon>Mycobacteriales</taxon>
        <taxon>Mycobacteriaceae</taxon>
        <taxon>Mycobacterium</taxon>
        <taxon>Mycobacterium simiae complex</taxon>
    </lineage>
</organism>
<reference evidence="4" key="1">
    <citation type="journal article" date="2018" name="Genome Announc.">
        <title>Draft Genome Sequence of Mycobacterium montefiorense Isolated from Japanese Black Salamander (Hynobius nigrescens).</title>
        <authorList>
            <person name="Fukano H."/>
            <person name="Yoshida M."/>
            <person name="Shimizu A."/>
            <person name="Iwao H."/>
            <person name="Katayama Y."/>
            <person name="Omatsu T."/>
            <person name="Mizutani T."/>
            <person name="Kurata O."/>
            <person name="Wada S."/>
            <person name="Hoshino Y."/>
        </authorList>
    </citation>
    <scope>NUCLEOTIDE SEQUENCE</scope>
    <source>
        <strain evidence="4">BS</strain>
    </source>
</reference>
<name>A0AA37UW05_9MYCO</name>
<evidence type="ECO:0000256" key="1">
    <source>
        <dbReference type="ARBA" id="ARBA00023015"/>
    </source>
</evidence>
<dbReference type="InterPro" id="IPR050707">
    <property type="entry name" value="HTH_MetabolicPath_Reg"/>
</dbReference>
<dbReference type="Gene3D" id="3.30.450.40">
    <property type="match status" value="1"/>
</dbReference>
<dbReference type="PANTHER" id="PTHR30136">
    <property type="entry name" value="HELIX-TURN-HELIX TRANSCRIPTIONAL REGULATOR, ICLR FAMILY"/>
    <property type="match status" value="1"/>
</dbReference>
<dbReference type="Proteomes" id="UP000245060">
    <property type="component" value="Unassembled WGS sequence"/>
</dbReference>
<reference evidence="5" key="4">
    <citation type="submission" date="2022-04" db="EMBL/GenBank/DDBJ databases">
        <authorList>
            <person name="Komine T."/>
            <person name="Fukano H."/>
            <person name="Wada S."/>
        </authorList>
    </citation>
    <scope>NUCLEOTIDE SEQUENCE</scope>
    <source>
        <strain evidence="5">NJB18185</strain>
    </source>
</reference>
<evidence type="ECO:0000313" key="4">
    <source>
        <dbReference type="EMBL" id="GBG36254.1"/>
    </source>
</evidence>
<feature type="domain" description="HTH iclR-type" evidence="3">
    <location>
        <begin position="14"/>
        <end position="74"/>
    </location>
</feature>
<dbReference type="InterPro" id="IPR036388">
    <property type="entry name" value="WH-like_DNA-bd_sf"/>
</dbReference>
<evidence type="ECO:0000313" key="6">
    <source>
        <dbReference type="Proteomes" id="UP000245060"/>
    </source>
</evidence>
<dbReference type="PANTHER" id="PTHR30136:SF24">
    <property type="entry name" value="HTH-TYPE TRANSCRIPTIONAL REPRESSOR ALLR"/>
    <property type="match status" value="1"/>
</dbReference>
<keyword evidence="2" id="KW-0804">Transcription</keyword>
<dbReference type="SUPFAM" id="SSF55781">
    <property type="entry name" value="GAF domain-like"/>
    <property type="match status" value="1"/>
</dbReference>
<dbReference type="AlphaFoldDB" id="A0AA37UW05"/>
<dbReference type="GO" id="GO:0003677">
    <property type="term" value="F:DNA binding"/>
    <property type="evidence" value="ECO:0007669"/>
    <property type="project" value="InterPro"/>
</dbReference>
<protein>
    <recommendedName>
        <fullName evidence="3">HTH iclR-type domain-containing protein</fullName>
    </recommendedName>
</protein>
<dbReference type="SMART" id="SM00346">
    <property type="entry name" value="HTH_ICLR"/>
    <property type="match status" value="1"/>
</dbReference>
<dbReference type="InterPro" id="IPR036390">
    <property type="entry name" value="WH_DNA-bd_sf"/>
</dbReference>